<dbReference type="Proteomes" id="UP001642502">
    <property type="component" value="Unassembled WGS sequence"/>
</dbReference>
<name>A0ABP0E110_9PEZI</name>
<evidence type="ECO:0000313" key="3">
    <source>
        <dbReference type="Proteomes" id="UP001642502"/>
    </source>
</evidence>
<sequence length="276" mass="30517">MSSKWAPLEREAIAAVHALLEECARPVISRVRVAGGRSGGGPANERRREQTRQAISSVTRRLRSKLVKGIPFPPGTVAVTSRRRRRGADGPNDKVGDGLEADFNYETTVEGAQALEQQLTPLQHAIALLERERKREELALEDDYAALRELETNAQADLRTWRERARKAHVLAPVKRAGDQGGAVGDRLELVVQASAADEHRNKEETEQQNGGIFENLDKDLSTTAAQLSNHMDSIKANLEQIDGVVPAIIQSKAALQHVLRQRLTPLQYERILLGQ</sequence>
<evidence type="ECO:0008006" key="4">
    <source>
        <dbReference type="Google" id="ProtNLM"/>
    </source>
</evidence>
<dbReference type="EMBL" id="CAWUON010000111">
    <property type="protein sequence ID" value="CAK7273431.1"/>
    <property type="molecule type" value="Genomic_DNA"/>
</dbReference>
<protein>
    <recommendedName>
        <fullName evidence="4">Kinetochore protein fta4</fullName>
    </recommendedName>
</protein>
<proteinExistence type="predicted"/>
<accession>A0ABP0E110</accession>
<organism evidence="2 3">
    <name type="scientific">Sporothrix epigloea</name>
    <dbReference type="NCBI Taxonomy" id="1892477"/>
    <lineage>
        <taxon>Eukaryota</taxon>
        <taxon>Fungi</taxon>
        <taxon>Dikarya</taxon>
        <taxon>Ascomycota</taxon>
        <taxon>Pezizomycotina</taxon>
        <taxon>Sordariomycetes</taxon>
        <taxon>Sordariomycetidae</taxon>
        <taxon>Ophiostomatales</taxon>
        <taxon>Ophiostomataceae</taxon>
        <taxon>Sporothrix</taxon>
    </lineage>
</organism>
<feature type="region of interest" description="Disordered" evidence="1">
    <location>
        <begin position="73"/>
        <end position="99"/>
    </location>
</feature>
<dbReference type="Pfam" id="PF13094">
    <property type="entry name" value="CENP-Q"/>
    <property type="match status" value="1"/>
</dbReference>
<evidence type="ECO:0000256" key="1">
    <source>
        <dbReference type="SAM" id="MobiDB-lite"/>
    </source>
</evidence>
<feature type="compositionally biased region" description="Basic and acidic residues" evidence="1">
    <location>
        <begin position="87"/>
        <end position="97"/>
    </location>
</feature>
<feature type="region of interest" description="Disordered" evidence="1">
    <location>
        <begin position="33"/>
        <end position="54"/>
    </location>
</feature>
<dbReference type="InterPro" id="IPR025212">
    <property type="entry name" value="CAD_CENP-Q"/>
</dbReference>
<evidence type="ECO:0000313" key="2">
    <source>
        <dbReference type="EMBL" id="CAK7273431.1"/>
    </source>
</evidence>
<comment type="caution">
    <text evidence="2">The sequence shown here is derived from an EMBL/GenBank/DDBJ whole genome shotgun (WGS) entry which is preliminary data.</text>
</comment>
<reference evidence="2 3" key="1">
    <citation type="submission" date="2024-01" db="EMBL/GenBank/DDBJ databases">
        <authorList>
            <person name="Allen C."/>
            <person name="Tagirdzhanova G."/>
        </authorList>
    </citation>
    <scope>NUCLEOTIDE SEQUENCE [LARGE SCALE GENOMIC DNA]</scope>
    <source>
        <strain evidence="2 3">CBS 119000</strain>
    </source>
</reference>
<keyword evidence="3" id="KW-1185">Reference proteome</keyword>
<gene>
    <name evidence="2" type="ORF">SEPCBS119000_005653</name>
</gene>